<dbReference type="RefSeq" id="WP_012797619.1">
    <property type="nucleotide sequence ID" value="NC_013165.1"/>
</dbReference>
<name>C7N2Z2_SLAHD</name>
<dbReference type="EMBL" id="CP001684">
    <property type="protein sequence ID" value="ACV21513.1"/>
    <property type="molecule type" value="Genomic_DNA"/>
</dbReference>
<dbReference type="Pfam" id="PF14014">
    <property type="entry name" value="DUF4230"/>
    <property type="match status" value="1"/>
</dbReference>
<evidence type="ECO:0000313" key="2">
    <source>
        <dbReference type="EMBL" id="ACV21513.1"/>
    </source>
</evidence>
<sequence>MAQDNETPAKSGGKTIVGTGLVFLLGFVLAAVLIVSGALEAMFANIGLSDDAPEAFAVSTAALQERIESASDLITTRYFYTDAEVYEDYKTVLGRKVPFTTDRQVFTYSGQVSLGIDVSQIKFAVDDETKTVTIYLPEIQVVANEIDGDSFMVELNEDSVLNDSNVKDFGELTDELKQKQAERVLGNDEFMAEAQANSVRAITELFESSTLVEGYAVVVTFDAPSEDAAFAPADEGQGA</sequence>
<evidence type="ECO:0008006" key="4">
    <source>
        <dbReference type="Google" id="ProtNLM"/>
    </source>
</evidence>
<dbReference type="HOGENOM" id="CLU_1160471_0_0_11"/>
<keyword evidence="1" id="KW-1133">Transmembrane helix</keyword>
<protein>
    <recommendedName>
        <fullName evidence="4">DUF4230 domain-containing protein</fullName>
    </recommendedName>
</protein>
<reference evidence="2 3" key="1">
    <citation type="journal article" date="2009" name="Stand. Genomic Sci.">
        <title>Complete genome sequence of Slackia heliotrinireducens type strain (RHS 1).</title>
        <authorList>
            <person name="Pukall R."/>
            <person name="Lapidus A."/>
            <person name="Nolan M."/>
            <person name="Copeland A."/>
            <person name="Glavina Del Rio T."/>
            <person name="Lucas S."/>
            <person name="Chen F."/>
            <person name="Tice H."/>
            <person name="Cheng J.F."/>
            <person name="Chertkov O."/>
            <person name="Bruce D."/>
            <person name="Goodwin L."/>
            <person name="Kuske C."/>
            <person name="Brettin T."/>
            <person name="Detter J.C."/>
            <person name="Han C."/>
            <person name="Pitluck S."/>
            <person name="Pati A."/>
            <person name="Mavrommatis K."/>
            <person name="Ivanova N."/>
            <person name="Ovchinnikova G."/>
            <person name="Chen A."/>
            <person name="Palaniappan K."/>
            <person name="Schneider S."/>
            <person name="Rohde M."/>
            <person name="Chain P."/>
            <person name="D'haeseleer P."/>
            <person name="Goker M."/>
            <person name="Bristow J."/>
            <person name="Eisen J.A."/>
            <person name="Markowitz V."/>
            <person name="Kyrpides N.C."/>
            <person name="Klenk H.P."/>
            <person name="Hugenholtz P."/>
        </authorList>
    </citation>
    <scope>NUCLEOTIDE SEQUENCE [LARGE SCALE GENOMIC DNA]</scope>
    <source>
        <strain evidence="3">ATCC 29202 / DSM 20476 / NCTC 11029 / RHS 1</strain>
    </source>
</reference>
<evidence type="ECO:0000256" key="1">
    <source>
        <dbReference type="SAM" id="Phobius"/>
    </source>
</evidence>
<dbReference type="KEGG" id="shi:Shel_04530"/>
<proteinExistence type="predicted"/>
<dbReference type="Proteomes" id="UP000002026">
    <property type="component" value="Chromosome"/>
</dbReference>
<gene>
    <name evidence="2" type="ordered locus">Shel_04530</name>
</gene>
<keyword evidence="1" id="KW-0472">Membrane</keyword>
<organism evidence="2 3">
    <name type="scientific">Slackia heliotrinireducens (strain ATCC 29202 / DSM 20476 / NCTC 11029 / RHS 1)</name>
    <name type="common">Peptococcus heliotrinreducens</name>
    <dbReference type="NCBI Taxonomy" id="471855"/>
    <lineage>
        <taxon>Bacteria</taxon>
        <taxon>Bacillati</taxon>
        <taxon>Actinomycetota</taxon>
        <taxon>Coriobacteriia</taxon>
        <taxon>Eggerthellales</taxon>
        <taxon>Eggerthellaceae</taxon>
        <taxon>Slackia</taxon>
    </lineage>
</organism>
<accession>C7N2Z2</accession>
<dbReference type="InterPro" id="IPR025324">
    <property type="entry name" value="DUF4230"/>
</dbReference>
<keyword evidence="1" id="KW-0812">Transmembrane</keyword>
<feature type="transmembrane region" description="Helical" evidence="1">
    <location>
        <begin position="16"/>
        <end position="39"/>
    </location>
</feature>
<dbReference type="AlphaFoldDB" id="C7N2Z2"/>
<dbReference type="STRING" id="471855.Shel_04530"/>
<evidence type="ECO:0000313" key="3">
    <source>
        <dbReference type="Proteomes" id="UP000002026"/>
    </source>
</evidence>
<keyword evidence="3" id="KW-1185">Reference proteome</keyword>